<organism evidence="5 6">
    <name type="scientific">Pseudomonas putida</name>
    <name type="common">Arthrobacter siderocapsulatus</name>
    <dbReference type="NCBI Taxonomy" id="303"/>
    <lineage>
        <taxon>Bacteria</taxon>
        <taxon>Pseudomonadati</taxon>
        <taxon>Pseudomonadota</taxon>
        <taxon>Gammaproteobacteria</taxon>
        <taxon>Pseudomonadales</taxon>
        <taxon>Pseudomonadaceae</taxon>
        <taxon>Pseudomonas</taxon>
    </lineage>
</organism>
<dbReference type="AlphaFoldDB" id="A0A379KQ58"/>
<dbReference type="Gene3D" id="2.40.160.10">
    <property type="entry name" value="Porin"/>
    <property type="match status" value="1"/>
</dbReference>
<gene>
    <name evidence="5" type="primary">oprD_13</name>
    <name evidence="5" type="ORF">NCTC7914_03761</name>
</gene>
<dbReference type="GO" id="GO:0015288">
    <property type="term" value="F:porin activity"/>
    <property type="evidence" value="ECO:0007669"/>
    <property type="project" value="TreeGrafter"/>
</dbReference>
<accession>A0A379KQ58</accession>
<feature type="chain" id="PRO_5017003600" evidence="4">
    <location>
        <begin position="27"/>
        <end position="427"/>
    </location>
</feature>
<protein>
    <submittedName>
        <fullName evidence="5">Putative porin</fullName>
        <ecNumber evidence="5">3.4.21.-</ecNumber>
    </submittedName>
</protein>
<name>A0A379KQ58_PSEPU</name>
<evidence type="ECO:0000256" key="1">
    <source>
        <dbReference type="ARBA" id="ARBA00009075"/>
    </source>
</evidence>
<keyword evidence="2" id="KW-0813">Transport</keyword>
<evidence type="ECO:0000256" key="3">
    <source>
        <dbReference type="ARBA" id="ARBA00022729"/>
    </source>
</evidence>
<dbReference type="Pfam" id="PF03573">
    <property type="entry name" value="OprD"/>
    <property type="match status" value="1"/>
</dbReference>
<evidence type="ECO:0000313" key="6">
    <source>
        <dbReference type="Proteomes" id="UP000254602"/>
    </source>
</evidence>
<dbReference type="PANTHER" id="PTHR34596">
    <property type="entry name" value="CHITOPORIN"/>
    <property type="match status" value="1"/>
</dbReference>
<evidence type="ECO:0000256" key="4">
    <source>
        <dbReference type="SAM" id="SignalP"/>
    </source>
</evidence>
<dbReference type="GO" id="GO:0016020">
    <property type="term" value="C:membrane"/>
    <property type="evidence" value="ECO:0007669"/>
    <property type="project" value="InterPro"/>
</dbReference>
<reference evidence="5 6" key="1">
    <citation type="submission" date="2018-06" db="EMBL/GenBank/DDBJ databases">
        <authorList>
            <consortium name="Pathogen Informatics"/>
            <person name="Doyle S."/>
        </authorList>
    </citation>
    <scope>NUCLEOTIDE SEQUENCE [LARGE SCALE GENOMIC DNA]</scope>
    <source>
        <strain evidence="5 6">NCTC7914</strain>
    </source>
</reference>
<dbReference type="InterPro" id="IPR023614">
    <property type="entry name" value="Porin_dom_sf"/>
</dbReference>
<sequence>MKTRPHHYLKTAACITLVPCASSAFADFIGDSKGSLELRNFYYSRDFRDGAPSQSKREEWAQGFILNLQSGFTDGTVGFGVDAIGMLGLKLDSSPARTGTGLLPRGSEKRAEDDYSKLAVTAKARFAQSELRIGGLNPVLPLLSSNNSRLLPQVFNGAHLVSKDITGLNVTAGQVDSVKQRDSSSSDDLTLTSQFGGYAAVTGDHYSYGGLDYQVLPNLTLSYHLSELDDIVRRDYLGIKFHTPLGAGKAFVEARYFDARETGRKLVGEVENRTFSSNMGYTIAGHTLSGGYQKSSGDTAFPYISGTDTYLFAEMLVSTFSLANEQAIYAGYGYDFAALGIPGLTFNLRYVKGDDVDPTNIKTSKSAALRALDEEGHEWERSTDIIYVVQSGPLKNFSLRWRNATNRSNYADSGDENRVIASYVINF</sequence>
<dbReference type="PANTHER" id="PTHR34596:SF2">
    <property type="entry name" value="CHITOPORIN"/>
    <property type="match status" value="1"/>
</dbReference>
<dbReference type="Proteomes" id="UP000254602">
    <property type="component" value="Unassembled WGS sequence"/>
</dbReference>
<proteinExistence type="inferred from homology"/>
<dbReference type="EC" id="3.4.21.-" evidence="5"/>
<dbReference type="InterPro" id="IPR005318">
    <property type="entry name" value="OM_porin_bac"/>
</dbReference>
<keyword evidence="5" id="KW-0378">Hydrolase</keyword>
<feature type="signal peptide" evidence="4">
    <location>
        <begin position="1"/>
        <end position="26"/>
    </location>
</feature>
<evidence type="ECO:0000256" key="2">
    <source>
        <dbReference type="ARBA" id="ARBA00022448"/>
    </source>
</evidence>
<evidence type="ECO:0000313" key="5">
    <source>
        <dbReference type="EMBL" id="SUD69615.1"/>
    </source>
</evidence>
<keyword evidence="3 4" id="KW-0732">Signal</keyword>
<dbReference type="GO" id="GO:0016787">
    <property type="term" value="F:hydrolase activity"/>
    <property type="evidence" value="ECO:0007669"/>
    <property type="project" value="UniProtKB-KW"/>
</dbReference>
<comment type="similarity">
    <text evidence="1">Belongs to the outer membrane porin (Opr) (TC 1.B.25) family.</text>
</comment>
<dbReference type="RefSeq" id="WP_115274725.1">
    <property type="nucleotide sequence ID" value="NZ_JABTYF010000002.1"/>
</dbReference>
<dbReference type="EMBL" id="UGUY01000001">
    <property type="protein sequence ID" value="SUD69615.1"/>
    <property type="molecule type" value="Genomic_DNA"/>
</dbReference>